<dbReference type="PANTHER" id="PTHR33608:SF6">
    <property type="entry name" value="BLL2464 PROTEIN"/>
    <property type="match status" value="1"/>
</dbReference>
<protein>
    <submittedName>
        <fullName evidence="2">DUF58 domain-containing protein</fullName>
    </submittedName>
</protein>
<reference evidence="2" key="1">
    <citation type="submission" date="2021-04" db="EMBL/GenBank/DDBJ databases">
        <authorList>
            <person name="Zhang D.-C."/>
        </authorList>
    </citation>
    <scope>NUCLEOTIDE SEQUENCE</scope>
    <source>
        <strain evidence="2">CGMCC 1.15697</strain>
    </source>
</reference>
<dbReference type="Proteomes" id="UP000672602">
    <property type="component" value="Unassembled WGS sequence"/>
</dbReference>
<gene>
    <name evidence="2" type="ORF">KAJ83_04635</name>
</gene>
<sequence length="304" mass="33398">MRGRAESLGDSLPGLLIEAERVAATVAQGIHGRRRVGMGETFWQYRNFEAHDAASAVDWRRSARSDGLFVRETEWEAAQSVWLWADSSPSMDYRSHARLPMKRDRAELLLLACAALLLRGGERVALMGVGDRPAMGRAALERLTERLLFPPAAIAAAESRRDLPSEERLPRHAQILLFGDFLSPLEDIEARIAGLAVRHVRGVLVQVLDPAEEALPFTGRTKFLGLEAEGDLTVGKAESLRPRYIERLRAHRAALGDIARAAGWQLLVHHTDQPAERALLTLFMALAQEAPAREGAAIGGGGMR</sequence>
<evidence type="ECO:0000259" key="1">
    <source>
        <dbReference type="Pfam" id="PF01882"/>
    </source>
</evidence>
<evidence type="ECO:0000313" key="2">
    <source>
        <dbReference type="EMBL" id="MBP5856283.1"/>
    </source>
</evidence>
<name>A0A8J7SHA7_9PROT</name>
<dbReference type="Pfam" id="PF01882">
    <property type="entry name" value="DUF58"/>
    <property type="match status" value="1"/>
</dbReference>
<proteinExistence type="predicted"/>
<accession>A0A8J7SHA7</accession>
<evidence type="ECO:0000313" key="3">
    <source>
        <dbReference type="Proteomes" id="UP000672602"/>
    </source>
</evidence>
<feature type="domain" description="DUF58" evidence="1">
    <location>
        <begin position="44"/>
        <end position="253"/>
    </location>
</feature>
<dbReference type="PANTHER" id="PTHR33608">
    <property type="entry name" value="BLL2464 PROTEIN"/>
    <property type="match status" value="1"/>
</dbReference>
<dbReference type="EMBL" id="JAGMWN010000002">
    <property type="protein sequence ID" value="MBP5856283.1"/>
    <property type="molecule type" value="Genomic_DNA"/>
</dbReference>
<organism evidence="2 3">
    <name type="scientific">Marivibrio halodurans</name>
    <dbReference type="NCBI Taxonomy" id="2039722"/>
    <lineage>
        <taxon>Bacteria</taxon>
        <taxon>Pseudomonadati</taxon>
        <taxon>Pseudomonadota</taxon>
        <taxon>Alphaproteobacteria</taxon>
        <taxon>Rhodospirillales</taxon>
        <taxon>Rhodospirillaceae</taxon>
        <taxon>Marivibrio</taxon>
    </lineage>
</organism>
<keyword evidence="3" id="KW-1185">Reference proteome</keyword>
<comment type="caution">
    <text evidence="2">The sequence shown here is derived from an EMBL/GenBank/DDBJ whole genome shotgun (WGS) entry which is preliminary data.</text>
</comment>
<dbReference type="AlphaFoldDB" id="A0A8J7SHA7"/>
<dbReference type="InterPro" id="IPR002881">
    <property type="entry name" value="DUF58"/>
</dbReference>